<dbReference type="OrthoDB" id="200954at2759"/>
<dbReference type="OMA" id="IWLHSIG"/>
<keyword evidence="5 8" id="KW-0472">Membrane</keyword>
<feature type="region of interest" description="Disordered" evidence="7">
    <location>
        <begin position="38"/>
        <end position="80"/>
    </location>
</feature>
<reference evidence="9 10" key="1">
    <citation type="journal article" date="2014" name="Nat. Commun.">
        <title>Molecular traces of alternative social organization in a termite genome.</title>
        <authorList>
            <person name="Terrapon N."/>
            <person name="Li C."/>
            <person name="Robertson H.M."/>
            <person name="Ji L."/>
            <person name="Meng X."/>
            <person name="Booth W."/>
            <person name="Chen Z."/>
            <person name="Childers C.P."/>
            <person name="Glastad K.M."/>
            <person name="Gokhale K."/>
            <person name="Gowin J."/>
            <person name="Gronenberg W."/>
            <person name="Hermansen R.A."/>
            <person name="Hu H."/>
            <person name="Hunt B.G."/>
            <person name="Huylmans A.K."/>
            <person name="Khalil S.M."/>
            <person name="Mitchell R.D."/>
            <person name="Munoz-Torres M.C."/>
            <person name="Mustard J.A."/>
            <person name="Pan H."/>
            <person name="Reese J.T."/>
            <person name="Scharf M.E."/>
            <person name="Sun F."/>
            <person name="Vogel H."/>
            <person name="Xiao J."/>
            <person name="Yang W."/>
            <person name="Yang Z."/>
            <person name="Yang Z."/>
            <person name="Zhou J."/>
            <person name="Zhu J."/>
            <person name="Brent C.S."/>
            <person name="Elsik C.G."/>
            <person name="Goodisman M.A."/>
            <person name="Liberles D.A."/>
            <person name="Roe R.M."/>
            <person name="Vargo E.L."/>
            <person name="Vilcinskas A."/>
            <person name="Wang J."/>
            <person name="Bornberg-Bauer E."/>
            <person name="Korb J."/>
            <person name="Zhang G."/>
            <person name="Liebig J."/>
        </authorList>
    </citation>
    <scope>NUCLEOTIDE SEQUENCE [LARGE SCALE GENOMIC DNA]</scope>
    <source>
        <tissue evidence="9">Whole organism</tissue>
    </source>
</reference>
<feature type="compositionally biased region" description="Basic residues" evidence="7">
    <location>
        <begin position="160"/>
        <end position="169"/>
    </location>
</feature>
<evidence type="ECO:0000256" key="3">
    <source>
        <dbReference type="ARBA" id="ARBA00022692"/>
    </source>
</evidence>
<feature type="transmembrane region" description="Helical" evidence="8">
    <location>
        <begin position="12"/>
        <end position="31"/>
    </location>
</feature>
<comment type="similarity">
    <text evidence="6">Belongs to the ZIP transporter (TC 2.A.5) family. KE4/Catsup subfamily.</text>
</comment>
<dbReference type="PANTHER" id="PTHR16950">
    <property type="entry name" value="ZINC TRANSPORTER SLC39A7 HISTIDINE-RICH MEMBRANE PROTEIN KE4"/>
    <property type="match status" value="1"/>
</dbReference>
<evidence type="ECO:0000256" key="8">
    <source>
        <dbReference type="SAM" id="Phobius"/>
    </source>
</evidence>
<evidence type="ECO:0000256" key="2">
    <source>
        <dbReference type="ARBA" id="ARBA00022448"/>
    </source>
</evidence>
<dbReference type="GO" id="GO:0016020">
    <property type="term" value="C:membrane"/>
    <property type="evidence" value="ECO:0007669"/>
    <property type="project" value="UniProtKB-SubCell"/>
</dbReference>
<dbReference type="GO" id="GO:0005385">
    <property type="term" value="F:zinc ion transmembrane transporter activity"/>
    <property type="evidence" value="ECO:0007669"/>
    <property type="project" value="TreeGrafter"/>
</dbReference>
<evidence type="ECO:0000256" key="1">
    <source>
        <dbReference type="ARBA" id="ARBA00004141"/>
    </source>
</evidence>
<dbReference type="InParanoid" id="A0A067QUX3"/>
<feature type="compositionally biased region" description="Basic and acidic residues" evidence="7">
    <location>
        <begin position="170"/>
        <end position="179"/>
    </location>
</feature>
<evidence type="ECO:0000313" key="10">
    <source>
        <dbReference type="Proteomes" id="UP000027135"/>
    </source>
</evidence>
<feature type="transmembrane region" description="Helical" evidence="8">
    <location>
        <begin position="368"/>
        <end position="392"/>
    </location>
</feature>
<dbReference type="PANTHER" id="PTHR16950:SF25">
    <property type="entry name" value="ZINC TRANSPORTER SLC39A7"/>
    <property type="match status" value="1"/>
</dbReference>
<evidence type="ECO:0000256" key="6">
    <source>
        <dbReference type="ARBA" id="ARBA00038485"/>
    </source>
</evidence>
<feature type="region of interest" description="Disordered" evidence="7">
    <location>
        <begin position="211"/>
        <end position="272"/>
    </location>
</feature>
<dbReference type="AlphaFoldDB" id="A0A067QUX3"/>
<comment type="subcellular location">
    <subcellularLocation>
        <location evidence="1">Membrane</location>
        <topology evidence="1">Multi-pass membrane protein</topology>
    </subcellularLocation>
</comment>
<dbReference type="FunCoup" id="A0A067QUX3">
    <property type="interactions" value="483"/>
</dbReference>
<dbReference type="Proteomes" id="UP000027135">
    <property type="component" value="Unassembled WGS sequence"/>
</dbReference>
<keyword evidence="2" id="KW-0813">Transport</keyword>
<evidence type="ECO:0000256" key="4">
    <source>
        <dbReference type="ARBA" id="ARBA00022989"/>
    </source>
</evidence>
<name>A0A067QUX3_ZOONE</name>
<keyword evidence="10" id="KW-1185">Reference proteome</keyword>
<sequence length="421" mass="46136">MTMEPVSSKSFIATVVLGILLILIFLDLPLLCESQSHNDHRHGSDHHGHSHDHYESPSFKYSKEANTDPPQKYERGHASSGKEVKDTFTLWTQAIGSTVLISAAPFFILFLVPLDNTKEKEPLLKILLSFASGSLLGDAFLHLIPHALVAHSQESEHSSPHTHAKTHSHSHGENGEGESHGHDMVVGFWVLFGIIAFLMVEKFVRLVKGGHSHSAHSHGLPSQHDDHDIKETESAKKESLSSKKSDDEQESEVNERKKKEVTQGTDNSTVNQEEEIKVSGYLNLAADFTHNFTDGLAIGASYLAGKNIGIITTITILLHEVPHEIGDFAILIQSGCNRRKAIFLQLSTAVGALTGTAVSLLVEGEVATTWILPFTAGGFIYIATVSVIPELLADTKFWQSVKEIIALLFGVYMMVLIAAYE</sequence>
<keyword evidence="4 8" id="KW-1133">Transmembrane helix</keyword>
<proteinExistence type="inferred from homology"/>
<feature type="compositionally biased region" description="Basic and acidic residues" evidence="7">
    <location>
        <begin position="223"/>
        <end position="246"/>
    </location>
</feature>
<dbReference type="GO" id="GO:0006882">
    <property type="term" value="P:intracellular zinc ion homeostasis"/>
    <property type="evidence" value="ECO:0007669"/>
    <property type="project" value="TreeGrafter"/>
</dbReference>
<dbReference type="EMBL" id="KK853366">
    <property type="protein sequence ID" value="KDR08099.1"/>
    <property type="molecule type" value="Genomic_DNA"/>
</dbReference>
<keyword evidence="3 8" id="KW-0812">Transmembrane</keyword>
<evidence type="ECO:0000256" key="7">
    <source>
        <dbReference type="SAM" id="MobiDB-lite"/>
    </source>
</evidence>
<dbReference type="STRING" id="136037.A0A067QUX3"/>
<feature type="region of interest" description="Disordered" evidence="7">
    <location>
        <begin position="152"/>
        <end position="179"/>
    </location>
</feature>
<feature type="transmembrane region" description="Helical" evidence="8">
    <location>
        <begin position="90"/>
        <end position="114"/>
    </location>
</feature>
<feature type="transmembrane region" description="Helical" evidence="8">
    <location>
        <begin position="404"/>
        <end position="420"/>
    </location>
</feature>
<dbReference type="eggNOG" id="KOG2693">
    <property type="taxonomic scope" value="Eukaryota"/>
</dbReference>
<gene>
    <name evidence="9" type="ORF">L798_01630</name>
</gene>
<feature type="transmembrane region" description="Helical" evidence="8">
    <location>
        <begin position="341"/>
        <end position="362"/>
    </location>
</feature>
<feature type="compositionally biased region" description="Polar residues" evidence="7">
    <location>
        <begin position="262"/>
        <end position="271"/>
    </location>
</feature>
<evidence type="ECO:0000256" key="5">
    <source>
        <dbReference type="ARBA" id="ARBA00023136"/>
    </source>
</evidence>
<feature type="transmembrane region" description="Helical" evidence="8">
    <location>
        <begin position="186"/>
        <end position="204"/>
    </location>
</feature>
<dbReference type="InterPro" id="IPR003689">
    <property type="entry name" value="ZIP"/>
</dbReference>
<dbReference type="Pfam" id="PF02535">
    <property type="entry name" value="Zip"/>
    <property type="match status" value="1"/>
</dbReference>
<accession>A0A067QUX3</accession>
<organism evidence="9 10">
    <name type="scientific">Zootermopsis nevadensis</name>
    <name type="common">Dampwood termite</name>
    <dbReference type="NCBI Taxonomy" id="136037"/>
    <lineage>
        <taxon>Eukaryota</taxon>
        <taxon>Metazoa</taxon>
        <taxon>Ecdysozoa</taxon>
        <taxon>Arthropoda</taxon>
        <taxon>Hexapoda</taxon>
        <taxon>Insecta</taxon>
        <taxon>Pterygota</taxon>
        <taxon>Neoptera</taxon>
        <taxon>Polyneoptera</taxon>
        <taxon>Dictyoptera</taxon>
        <taxon>Blattodea</taxon>
        <taxon>Blattoidea</taxon>
        <taxon>Termitoidae</taxon>
        <taxon>Termopsidae</taxon>
        <taxon>Zootermopsis</taxon>
    </lineage>
</organism>
<protein>
    <submittedName>
        <fullName evidence="9">Zinc transporter SLC39A7</fullName>
    </submittedName>
</protein>
<evidence type="ECO:0000313" key="9">
    <source>
        <dbReference type="EMBL" id="KDR08099.1"/>
    </source>
</evidence>